<keyword evidence="1" id="KW-0812">Transmembrane</keyword>
<gene>
    <name evidence="2" type="ORF">AUR04nite_35200</name>
</gene>
<dbReference type="AlphaFoldDB" id="A0A4Y4DX82"/>
<keyword evidence="3" id="KW-1185">Reference proteome</keyword>
<name>A0A4Y4DX82_GLUUR</name>
<evidence type="ECO:0008006" key="4">
    <source>
        <dbReference type="Google" id="ProtNLM"/>
    </source>
</evidence>
<feature type="transmembrane region" description="Helical" evidence="1">
    <location>
        <begin position="79"/>
        <end position="96"/>
    </location>
</feature>
<evidence type="ECO:0000256" key="1">
    <source>
        <dbReference type="SAM" id="Phobius"/>
    </source>
</evidence>
<evidence type="ECO:0000313" key="3">
    <source>
        <dbReference type="Proteomes" id="UP000316612"/>
    </source>
</evidence>
<feature type="transmembrane region" description="Helical" evidence="1">
    <location>
        <begin position="33"/>
        <end position="51"/>
    </location>
</feature>
<feature type="transmembrane region" description="Helical" evidence="1">
    <location>
        <begin position="56"/>
        <end position="73"/>
    </location>
</feature>
<accession>A0A4Y4DX82</accession>
<organism evidence="2 3">
    <name type="scientific">Glutamicibacter uratoxydans</name>
    <name type="common">Arthrobacter uratoxydans</name>
    <dbReference type="NCBI Taxonomy" id="43667"/>
    <lineage>
        <taxon>Bacteria</taxon>
        <taxon>Bacillati</taxon>
        <taxon>Actinomycetota</taxon>
        <taxon>Actinomycetes</taxon>
        <taxon>Micrococcales</taxon>
        <taxon>Micrococcaceae</taxon>
        <taxon>Glutamicibacter</taxon>
    </lineage>
</organism>
<comment type="caution">
    <text evidence="2">The sequence shown here is derived from an EMBL/GenBank/DDBJ whole genome shotgun (WGS) entry which is preliminary data.</text>
</comment>
<protein>
    <recommendedName>
        <fullName evidence="4">Acyltransferase 3 domain-containing protein</fullName>
    </recommendedName>
</protein>
<feature type="transmembrane region" description="Helical" evidence="1">
    <location>
        <begin position="175"/>
        <end position="198"/>
    </location>
</feature>
<feature type="transmembrane region" description="Helical" evidence="1">
    <location>
        <begin position="143"/>
        <end position="163"/>
    </location>
</feature>
<keyword evidence="1" id="KW-0472">Membrane</keyword>
<proteinExistence type="predicted"/>
<dbReference type="Proteomes" id="UP000316612">
    <property type="component" value="Unassembled WGS sequence"/>
</dbReference>
<feature type="transmembrane region" description="Helical" evidence="1">
    <location>
        <begin position="204"/>
        <end position="222"/>
    </location>
</feature>
<feature type="transmembrane region" description="Helical" evidence="1">
    <location>
        <begin position="108"/>
        <end position="131"/>
    </location>
</feature>
<keyword evidence="1" id="KW-1133">Transmembrane helix</keyword>
<sequence>MLFLIAEYFRNALSLKDFAGIVLGGSYLTRPFSAFWFVTALIVASLLFRFFERFPAWVGVSITGVGLLAAYMIPEVVSGIPYAAGVAIPALLFIYAGKACQQVRLSGARLVVAAFVLIGVGLLFAISGLSAPLDMKASNFGTPVVSIAVAVCICAGLTLFGLWMEQFISAVFGRLIGELAIGGFMVVLTHAAVLYALGTQPNQIIPDFYLALTIPWAAAVFLHRTRLSGWALGLPQRLKVPPQSVTPER</sequence>
<dbReference type="EMBL" id="BJNY01000039">
    <property type="protein sequence ID" value="GED07988.1"/>
    <property type="molecule type" value="Genomic_DNA"/>
</dbReference>
<reference evidence="2 3" key="1">
    <citation type="submission" date="2019-06" db="EMBL/GenBank/DDBJ databases">
        <title>Whole genome shotgun sequence of Glutamicibacter uratoxydans NBRC 15515.</title>
        <authorList>
            <person name="Hosoyama A."/>
            <person name="Uohara A."/>
            <person name="Ohji S."/>
            <person name="Ichikawa N."/>
        </authorList>
    </citation>
    <scope>NUCLEOTIDE SEQUENCE [LARGE SCALE GENOMIC DNA]</scope>
    <source>
        <strain evidence="2 3">NBRC 15515</strain>
    </source>
</reference>
<evidence type="ECO:0000313" key="2">
    <source>
        <dbReference type="EMBL" id="GED07988.1"/>
    </source>
</evidence>